<accession>A0ABU2GX45</accession>
<dbReference type="SUPFAM" id="SSF51445">
    <property type="entry name" value="(Trans)glycosidases"/>
    <property type="match status" value="2"/>
</dbReference>
<organism evidence="1 2">
    <name type="scientific">Gordonia westfalica</name>
    <dbReference type="NCBI Taxonomy" id="158898"/>
    <lineage>
        <taxon>Bacteria</taxon>
        <taxon>Bacillati</taxon>
        <taxon>Actinomycetota</taxon>
        <taxon>Actinomycetes</taxon>
        <taxon>Mycobacteriales</taxon>
        <taxon>Gordoniaceae</taxon>
        <taxon>Gordonia</taxon>
    </lineage>
</organism>
<evidence type="ECO:0000313" key="1">
    <source>
        <dbReference type="EMBL" id="MDS1116015.1"/>
    </source>
</evidence>
<name>A0ABU2GX45_9ACTN</name>
<dbReference type="Gene3D" id="3.20.20.80">
    <property type="entry name" value="Glycosidases"/>
    <property type="match status" value="2"/>
</dbReference>
<dbReference type="EMBL" id="JAVLUS010000019">
    <property type="protein sequence ID" value="MDS1116015.1"/>
    <property type="molecule type" value="Genomic_DNA"/>
</dbReference>
<sequence>MALGTLAVPMSACASDDPVESPQHKQAWGAFLPRVQPVDAGSASPIAQLAALAGQQPRYLHCFAAIGDSAPTADLTAIAVAGATPLLTLEPWRPGAGTDQPSYAMARFAGGDFDAELRRWGSELSSWGRPVFLRFAQEMNGTWYPWSIGVNGDEQPILITEVASADGPQDDMKARWIRDFFEIVRTQDRLAGFLWFQMDKERDWRFNSTAASTSAFRTGLETLPN</sequence>
<evidence type="ECO:0008006" key="3">
    <source>
        <dbReference type="Google" id="ProtNLM"/>
    </source>
</evidence>
<dbReference type="RefSeq" id="WP_310951875.1">
    <property type="nucleotide sequence ID" value="NZ_JAVLUS010000019.1"/>
</dbReference>
<reference evidence="1 2" key="1">
    <citation type="submission" date="2023-08" db="EMBL/GenBank/DDBJ databases">
        <title>Bioegradation of LLDPE and BLDPE plastic by marine bacteria from coast plastic debris.</title>
        <authorList>
            <person name="Rong Z."/>
        </authorList>
    </citation>
    <scope>NUCLEOTIDE SEQUENCE [LARGE SCALE GENOMIC DNA]</scope>
    <source>
        <strain evidence="1 2">Z-2</strain>
    </source>
</reference>
<proteinExistence type="predicted"/>
<dbReference type="Proteomes" id="UP001265083">
    <property type="component" value="Unassembled WGS sequence"/>
</dbReference>
<dbReference type="InterPro" id="IPR017853">
    <property type="entry name" value="GH"/>
</dbReference>
<keyword evidence="2" id="KW-1185">Reference proteome</keyword>
<evidence type="ECO:0000313" key="2">
    <source>
        <dbReference type="Proteomes" id="UP001265083"/>
    </source>
</evidence>
<gene>
    <name evidence="1" type="ORF">RD149_19900</name>
</gene>
<protein>
    <recommendedName>
        <fullName evidence="3">Glycosyl hydrolase family 26</fullName>
    </recommendedName>
</protein>
<comment type="caution">
    <text evidence="1">The sequence shown here is derived from an EMBL/GenBank/DDBJ whole genome shotgun (WGS) entry which is preliminary data.</text>
</comment>